<dbReference type="SUPFAM" id="SSF88713">
    <property type="entry name" value="Glycoside hydrolase/deacetylase"/>
    <property type="match status" value="1"/>
</dbReference>
<dbReference type="InterPro" id="IPR011330">
    <property type="entry name" value="Glyco_hydro/deAcase_b/a-brl"/>
</dbReference>
<dbReference type="Pfam" id="PF01522">
    <property type="entry name" value="Polysacc_deac_1"/>
    <property type="match status" value="1"/>
</dbReference>
<dbReference type="InterPro" id="IPR051398">
    <property type="entry name" value="Polysacch_Deacetylase"/>
</dbReference>
<dbReference type="CDD" id="cd10973">
    <property type="entry name" value="CE4_DAC_u4_5s"/>
    <property type="match status" value="1"/>
</dbReference>
<dbReference type="InterPro" id="IPR002509">
    <property type="entry name" value="NODB_dom"/>
</dbReference>
<evidence type="ECO:0000256" key="1">
    <source>
        <dbReference type="ARBA" id="ARBA00004613"/>
    </source>
</evidence>
<dbReference type="GO" id="GO:0005975">
    <property type="term" value="P:carbohydrate metabolic process"/>
    <property type="evidence" value="ECO:0007669"/>
    <property type="project" value="InterPro"/>
</dbReference>
<accession>A0A9E5MLC9</accession>
<proteinExistence type="predicted"/>
<dbReference type="PANTHER" id="PTHR34216">
    <property type="match status" value="1"/>
</dbReference>
<gene>
    <name evidence="4" type="ORF">G8770_01745</name>
</gene>
<dbReference type="PROSITE" id="PS51677">
    <property type="entry name" value="NODB"/>
    <property type="match status" value="1"/>
</dbReference>
<evidence type="ECO:0000256" key="2">
    <source>
        <dbReference type="ARBA" id="ARBA00022729"/>
    </source>
</evidence>
<sequence length="363" mass="40616">MMAGKVNSTGWLLACSLSLGLLWSGLSAAAVVLQYHHVSDETPASTSTPVALFRRHLEILAEQGYQVVPLPELLQRYADTPTQRLRQVAITFDDGYLSVYTEAFPALQKRGWPFTVFVNTRPIDERWHEFVSWEQLREMAEQGATIANHTVDHAHMIRLRQGESRAQWRQRITTDVLQAEMRIETETGQSHRILAYPYGEYDLHLVALLKSLKFVGFGQHSGPLGTSHSPQALPRFPFGGVYGAPENFVVKAGSLPLPVKRLGRDGQWSRGDLEPVLETGNFRPSLMLELAGSVPANRVHCFASGQDGLRTEVSGQRITVHLSADLPLGRSRINCTAAADDGRFYWYSQPFFRADHNGDWPPE</sequence>
<dbReference type="PANTHER" id="PTHR34216:SF3">
    <property type="entry name" value="POLY-BETA-1,6-N-ACETYL-D-GLUCOSAMINE N-DEACETYLASE"/>
    <property type="match status" value="1"/>
</dbReference>
<keyword evidence="2" id="KW-0732">Signal</keyword>
<name>A0A9E5MLC9_9GAMM</name>
<comment type="subcellular location">
    <subcellularLocation>
        <location evidence="1">Secreted</location>
    </subcellularLocation>
</comment>
<dbReference type="Proteomes" id="UP000787472">
    <property type="component" value="Unassembled WGS sequence"/>
</dbReference>
<reference evidence="4" key="1">
    <citation type="submission" date="2020-03" db="EMBL/GenBank/DDBJ databases">
        <authorList>
            <person name="Guo F."/>
        </authorList>
    </citation>
    <scope>NUCLEOTIDE SEQUENCE</scope>
    <source>
        <strain evidence="4">JCM 30134</strain>
    </source>
</reference>
<dbReference type="RefSeq" id="WP_167181128.1">
    <property type="nucleotide sequence ID" value="NZ_JAAONZ010000001.1"/>
</dbReference>
<protein>
    <submittedName>
        <fullName evidence="4">Polysaccharide deacetylase family protein</fullName>
    </submittedName>
</protein>
<comment type="caution">
    <text evidence="4">The sequence shown here is derived from an EMBL/GenBank/DDBJ whole genome shotgun (WGS) entry which is preliminary data.</text>
</comment>
<dbReference type="EMBL" id="JAAONZ010000001">
    <property type="protein sequence ID" value="NHO64268.1"/>
    <property type="molecule type" value="Genomic_DNA"/>
</dbReference>
<feature type="domain" description="NodB homology" evidence="3">
    <location>
        <begin position="86"/>
        <end position="363"/>
    </location>
</feature>
<evidence type="ECO:0000259" key="3">
    <source>
        <dbReference type="PROSITE" id="PS51677"/>
    </source>
</evidence>
<dbReference type="AlphaFoldDB" id="A0A9E5MLC9"/>
<keyword evidence="5" id="KW-1185">Reference proteome</keyword>
<dbReference type="GO" id="GO:0016810">
    <property type="term" value="F:hydrolase activity, acting on carbon-nitrogen (but not peptide) bonds"/>
    <property type="evidence" value="ECO:0007669"/>
    <property type="project" value="InterPro"/>
</dbReference>
<evidence type="ECO:0000313" key="4">
    <source>
        <dbReference type="EMBL" id="NHO64268.1"/>
    </source>
</evidence>
<dbReference type="GO" id="GO:0005576">
    <property type="term" value="C:extracellular region"/>
    <property type="evidence" value="ECO:0007669"/>
    <property type="project" value="UniProtKB-SubCell"/>
</dbReference>
<dbReference type="Gene3D" id="3.20.20.370">
    <property type="entry name" value="Glycoside hydrolase/deacetylase"/>
    <property type="match status" value="1"/>
</dbReference>
<evidence type="ECO:0000313" key="5">
    <source>
        <dbReference type="Proteomes" id="UP000787472"/>
    </source>
</evidence>
<organism evidence="4 5">
    <name type="scientific">Pseudomaricurvus hydrocarbonicus</name>
    <dbReference type="NCBI Taxonomy" id="1470433"/>
    <lineage>
        <taxon>Bacteria</taxon>
        <taxon>Pseudomonadati</taxon>
        <taxon>Pseudomonadota</taxon>
        <taxon>Gammaproteobacteria</taxon>
        <taxon>Cellvibrionales</taxon>
        <taxon>Cellvibrionaceae</taxon>
        <taxon>Pseudomaricurvus</taxon>
    </lineage>
</organism>